<sequence length="520" mass="57063">MISQEPLQTYGAALTFCPNRCKMKESFWGSQRIPLLKSVKGIENDWDFSLIQVLWGHTASISAMAFSCDGTLASASMWNGTVIIWDLHTGREAKVLCKDLGSISDIAFSYDGKQLAAVWEKGNVRLWNLLTGEEANMHTFHSETVRALEFSRDGTLASASDDRTVRIWDPAKTNTMKILSGHTDWVFAIAFSHDGKQLASASKDDTVRLWDAAKGSELRLFEGFRFGTLESDITGTLKSDITFMADGKDLLLYSFGYIVRLNVDTGAKTPLLNSQTSFIIELWDLKTGDVLQGLRTACYDRTIRLWDSTMTSTVATSSSDGLTEVAALAFSPNGEQLASGFVDGSIRVQNSATGMEIVPRMRAHPKRVTTLVYSPDGGQLASVPIDGPIKLWDTAAGYKIQRSLDSRGGGIRILTYSSDGKQIVSVSYHGAIVLWDPATGLGRLVFDTRCSNLETALSLDGQYIASAGDKTLKLWDLDKDFVSPVWCQTVKHEPFASVGIVFSPDAKQIPSTSTTRRQVR</sequence>
<reference evidence="4 5" key="1">
    <citation type="journal article" date="2016" name="Appl. Microbiol. Biotechnol.">
        <title>Characterization of T-DNA insertion mutants with decreased virulence in the entomopathogenic fungus Beauveria bassiana JEF-007.</title>
        <authorList>
            <person name="Kim S."/>
            <person name="Lee S.J."/>
            <person name="Nai Y.S."/>
            <person name="Yu J.S."/>
            <person name="Lee M.R."/>
            <person name="Yang Y.T."/>
            <person name="Kim J.S."/>
        </authorList>
    </citation>
    <scope>NUCLEOTIDE SEQUENCE [LARGE SCALE GENOMIC DNA]</scope>
    <source>
        <strain evidence="4 5">JEF-007</strain>
    </source>
</reference>
<evidence type="ECO:0000256" key="2">
    <source>
        <dbReference type="ARBA" id="ARBA00022737"/>
    </source>
</evidence>
<gene>
    <name evidence="4" type="primary">HET-E1_18</name>
    <name evidence="4" type="ORF">BM221_007673</name>
</gene>
<feature type="repeat" description="WD" evidence="3">
    <location>
        <begin position="138"/>
        <end position="178"/>
    </location>
</feature>
<evidence type="ECO:0000256" key="1">
    <source>
        <dbReference type="ARBA" id="ARBA00022574"/>
    </source>
</evidence>
<comment type="caution">
    <text evidence="4">The sequence shown here is derived from an EMBL/GenBank/DDBJ whole genome shotgun (WGS) entry which is preliminary data.</text>
</comment>
<dbReference type="InterPro" id="IPR050349">
    <property type="entry name" value="WD_LIS1/nudF_dynein_reg"/>
</dbReference>
<feature type="repeat" description="WD" evidence="3">
    <location>
        <begin position="361"/>
        <end position="402"/>
    </location>
</feature>
<dbReference type="SUPFAM" id="SSF50998">
    <property type="entry name" value="Quinoprotein alcohol dehydrogenase-like"/>
    <property type="match status" value="2"/>
</dbReference>
<dbReference type="Proteomes" id="UP000235728">
    <property type="component" value="Unassembled WGS sequence"/>
</dbReference>
<dbReference type="PRINTS" id="PR00320">
    <property type="entry name" value="GPROTEINBRPT"/>
</dbReference>
<organism evidence="4 5">
    <name type="scientific">Beauveria bassiana</name>
    <name type="common">White muscardine disease fungus</name>
    <name type="synonym">Tritirachium shiotae</name>
    <dbReference type="NCBI Taxonomy" id="176275"/>
    <lineage>
        <taxon>Eukaryota</taxon>
        <taxon>Fungi</taxon>
        <taxon>Dikarya</taxon>
        <taxon>Ascomycota</taxon>
        <taxon>Pezizomycotina</taxon>
        <taxon>Sordariomycetes</taxon>
        <taxon>Hypocreomycetidae</taxon>
        <taxon>Hypocreales</taxon>
        <taxon>Cordycipitaceae</taxon>
        <taxon>Beauveria</taxon>
    </lineage>
</organism>
<dbReference type="EMBL" id="MRVG01000008">
    <property type="protein sequence ID" value="PMB66680.1"/>
    <property type="molecule type" value="Genomic_DNA"/>
</dbReference>
<dbReference type="InterPro" id="IPR020472">
    <property type="entry name" value="WD40_PAC1"/>
</dbReference>
<dbReference type="PROSITE" id="PS50294">
    <property type="entry name" value="WD_REPEATS_REGION"/>
    <property type="match status" value="4"/>
</dbReference>
<keyword evidence="2" id="KW-0677">Repeat</keyword>
<evidence type="ECO:0000313" key="5">
    <source>
        <dbReference type="Proteomes" id="UP000235728"/>
    </source>
</evidence>
<protein>
    <submittedName>
        <fullName evidence="4">Vegetative incompatibility protein HET-E-1</fullName>
    </submittedName>
</protein>
<feature type="repeat" description="WD" evidence="3">
    <location>
        <begin position="404"/>
        <end position="436"/>
    </location>
</feature>
<feature type="repeat" description="WD" evidence="3">
    <location>
        <begin position="96"/>
        <end position="137"/>
    </location>
</feature>
<proteinExistence type="predicted"/>
<dbReference type="PANTHER" id="PTHR44129">
    <property type="entry name" value="WD REPEAT-CONTAINING PROTEIN POP1"/>
    <property type="match status" value="1"/>
</dbReference>
<feature type="repeat" description="WD" evidence="3">
    <location>
        <begin position="179"/>
        <end position="220"/>
    </location>
</feature>
<dbReference type="CDD" id="cd00200">
    <property type="entry name" value="WD40"/>
    <property type="match status" value="1"/>
</dbReference>
<dbReference type="Gene3D" id="2.130.10.10">
    <property type="entry name" value="YVTN repeat-like/Quinoprotein amine dehydrogenase"/>
    <property type="match status" value="2"/>
</dbReference>
<dbReference type="AlphaFoldDB" id="A0A2N6NHC0"/>
<accession>A0A2N6NHC0</accession>
<evidence type="ECO:0000256" key="3">
    <source>
        <dbReference type="PROSITE-ProRule" id="PRU00221"/>
    </source>
</evidence>
<evidence type="ECO:0000313" key="4">
    <source>
        <dbReference type="EMBL" id="PMB66680.1"/>
    </source>
</evidence>
<dbReference type="InterPro" id="IPR011047">
    <property type="entry name" value="Quinoprotein_ADH-like_sf"/>
</dbReference>
<dbReference type="InterPro" id="IPR001680">
    <property type="entry name" value="WD40_rpt"/>
</dbReference>
<dbReference type="InterPro" id="IPR019775">
    <property type="entry name" value="WD40_repeat_CS"/>
</dbReference>
<dbReference type="PROSITE" id="PS00678">
    <property type="entry name" value="WD_REPEATS_1"/>
    <property type="match status" value="1"/>
</dbReference>
<dbReference type="SMART" id="SM00320">
    <property type="entry name" value="WD40"/>
    <property type="match status" value="9"/>
</dbReference>
<dbReference type="Pfam" id="PF00400">
    <property type="entry name" value="WD40"/>
    <property type="match status" value="6"/>
</dbReference>
<keyword evidence="1 3" id="KW-0853">WD repeat</keyword>
<feature type="repeat" description="WD" evidence="3">
    <location>
        <begin position="54"/>
        <end position="95"/>
    </location>
</feature>
<dbReference type="InterPro" id="IPR015943">
    <property type="entry name" value="WD40/YVTN_repeat-like_dom_sf"/>
</dbReference>
<dbReference type="OMA" id="IVTWERR"/>
<dbReference type="PROSITE" id="PS50082">
    <property type="entry name" value="WD_REPEATS_2"/>
    <property type="match status" value="6"/>
</dbReference>
<name>A0A2N6NHC0_BEABA</name>